<dbReference type="PANTHER" id="PTHR10628:SF30">
    <property type="entry name" value="EXO-ALPHA-SIALIDASE"/>
    <property type="match status" value="1"/>
</dbReference>
<dbReference type="KEGG" id="aagg:ETAA8_13690"/>
<dbReference type="Gene3D" id="2.120.10.10">
    <property type="match status" value="1"/>
</dbReference>
<dbReference type="RefSeq" id="WP_145086608.1">
    <property type="nucleotide sequence ID" value="NZ_CP036274.1"/>
</dbReference>
<name>A0A517Y7W0_9BACT</name>
<keyword evidence="6" id="KW-0378">Hydrolase</keyword>
<dbReference type="GO" id="GO:0004308">
    <property type="term" value="F:exo-alpha-sialidase activity"/>
    <property type="evidence" value="ECO:0007669"/>
    <property type="project" value="UniProtKB-EC"/>
</dbReference>
<dbReference type="SUPFAM" id="SSF50939">
    <property type="entry name" value="Sialidases"/>
    <property type="match status" value="1"/>
</dbReference>
<dbReference type="EC" id="3.2.1.18" evidence="3"/>
<evidence type="ECO:0000256" key="4">
    <source>
        <dbReference type="SAM" id="SignalP"/>
    </source>
</evidence>
<dbReference type="GO" id="GO:0016020">
    <property type="term" value="C:membrane"/>
    <property type="evidence" value="ECO:0007669"/>
    <property type="project" value="TreeGrafter"/>
</dbReference>
<reference evidence="6 7" key="1">
    <citation type="submission" date="2019-02" db="EMBL/GenBank/DDBJ databases">
        <title>Deep-cultivation of Planctomycetes and their phenomic and genomic characterization uncovers novel biology.</title>
        <authorList>
            <person name="Wiegand S."/>
            <person name="Jogler M."/>
            <person name="Boedeker C."/>
            <person name="Pinto D."/>
            <person name="Vollmers J."/>
            <person name="Rivas-Marin E."/>
            <person name="Kohn T."/>
            <person name="Peeters S.H."/>
            <person name="Heuer A."/>
            <person name="Rast P."/>
            <person name="Oberbeckmann S."/>
            <person name="Bunk B."/>
            <person name="Jeske O."/>
            <person name="Meyerdierks A."/>
            <person name="Storesund J.E."/>
            <person name="Kallscheuer N."/>
            <person name="Luecker S."/>
            <person name="Lage O.M."/>
            <person name="Pohl T."/>
            <person name="Merkel B.J."/>
            <person name="Hornburger P."/>
            <person name="Mueller R.-W."/>
            <person name="Bruemmer F."/>
            <person name="Labrenz M."/>
            <person name="Spormann A.M."/>
            <person name="Op den Camp H."/>
            <person name="Overmann J."/>
            <person name="Amann R."/>
            <person name="Jetten M.S.M."/>
            <person name="Mascher T."/>
            <person name="Medema M.H."/>
            <person name="Devos D.P."/>
            <person name="Kaster A.-K."/>
            <person name="Ovreas L."/>
            <person name="Rohde M."/>
            <person name="Galperin M.Y."/>
            <person name="Jogler C."/>
        </authorList>
    </citation>
    <scope>NUCLEOTIDE SEQUENCE [LARGE SCALE GENOMIC DNA]</scope>
    <source>
        <strain evidence="6 7">ETA_A8</strain>
    </source>
</reference>
<dbReference type="GO" id="GO:0005737">
    <property type="term" value="C:cytoplasm"/>
    <property type="evidence" value="ECO:0007669"/>
    <property type="project" value="TreeGrafter"/>
</dbReference>
<comment type="catalytic activity">
    <reaction evidence="1">
        <text>Hydrolysis of alpha-(2-&gt;3)-, alpha-(2-&gt;6)-, alpha-(2-&gt;8)- glycosidic linkages of terminal sialic acid residues in oligosaccharides, glycoproteins, glycolipids, colominic acid and synthetic substrates.</text>
        <dbReference type="EC" id="3.2.1.18"/>
    </reaction>
</comment>
<evidence type="ECO:0000259" key="5">
    <source>
        <dbReference type="Pfam" id="PF13088"/>
    </source>
</evidence>
<keyword evidence="7" id="KW-1185">Reference proteome</keyword>
<keyword evidence="6" id="KW-0326">Glycosidase</keyword>
<dbReference type="InterPro" id="IPR026856">
    <property type="entry name" value="Sialidase_fam"/>
</dbReference>
<dbReference type="OrthoDB" id="7294637at2"/>
<gene>
    <name evidence="6" type="primary">nedA_1</name>
    <name evidence="6" type="ORF">ETAA8_13690</name>
</gene>
<evidence type="ECO:0000256" key="2">
    <source>
        <dbReference type="ARBA" id="ARBA00009348"/>
    </source>
</evidence>
<dbReference type="CDD" id="cd15482">
    <property type="entry name" value="Sialidase_non-viral"/>
    <property type="match status" value="1"/>
</dbReference>
<evidence type="ECO:0000256" key="1">
    <source>
        <dbReference type="ARBA" id="ARBA00000427"/>
    </source>
</evidence>
<dbReference type="InterPro" id="IPR036278">
    <property type="entry name" value="Sialidase_sf"/>
</dbReference>
<dbReference type="Pfam" id="PF13088">
    <property type="entry name" value="BNR_2"/>
    <property type="match status" value="1"/>
</dbReference>
<feature type="domain" description="Sialidase" evidence="5">
    <location>
        <begin position="49"/>
        <end position="336"/>
    </location>
</feature>
<dbReference type="InterPro" id="IPR011040">
    <property type="entry name" value="Sialidase"/>
</dbReference>
<dbReference type="PANTHER" id="PTHR10628">
    <property type="entry name" value="SIALIDASE"/>
    <property type="match status" value="1"/>
</dbReference>
<sequence precursor="true">MKQLLLLAAVLIPSFPLAAAELPEAVVFKAGVGGYHTYRIPALLVSPKGSLLAFCEGRKTGRGDHGDIDLMLKRSSDGGKTWSEQQLVLEEGDTQKVTIGNPCPVVDQETGVIWLPLTRDNDDVLMLSSADDGVTWSKPVDITKSVKRDEWSWYATGPGNGIQLQHGKFRGRLVIPCDHKVKNEKDKNLGFRSHVIYSDDHGKTWQLGGVLDPTTNECAVAELDDGTLLINMRTYRGKSQRTTSRSTDGGLTWSPIVDEPTLVEPVCQGSLIRIPATKSEPSLLAFSNPANPKQRQNLTIRLSRDGGKTWPASRVLCAGSSIYSSLAALPDGDIGVLFERDNYKELVFTRLSPAQIESSK</sequence>
<evidence type="ECO:0000256" key="3">
    <source>
        <dbReference type="ARBA" id="ARBA00012733"/>
    </source>
</evidence>
<proteinExistence type="inferred from homology"/>
<dbReference type="AlphaFoldDB" id="A0A517Y7W0"/>
<dbReference type="GO" id="GO:0009313">
    <property type="term" value="P:oligosaccharide catabolic process"/>
    <property type="evidence" value="ECO:0007669"/>
    <property type="project" value="TreeGrafter"/>
</dbReference>
<keyword evidence="4" id="KW-0732">Signal</keyword>
<feature type="signal peptide" evidence="4">
    <location>
        <begin position="1"/>
        <end position="19"/>
    </location>
</feature>
<dbReference type="EMBL" id="CP036274">
    <property type="protein sequence ID" value="QDU26291.1"/>
    <property type="molecule type" value="Genomic_DNA"/>
</dbReference>
<evidence type="ECO:0000313" key="6">
    <source>
        <dbReference type="EMBL" id="QDU26291.1"/>
    </source>
</evidence>
<accession>A0A517Y7W0</accession>
<comment type="similarity">
    <text evidence="2">Belongs to the glycosyl hydrolase 33 family.</text>
</comment>
<dbReference type="Proteomes" id="UP000315017">
    <property type="component" value="Chromosome"/>
</dbReference>
<evidence type="ECO:0000313" key="7">
    <source>
        <dbReference type="Proteomes" id="UP000315017"/>
    </source>
</evidence>
<dbReference type="GO" id="GO:0006689">
    <property type="term" value="P:ganglioside catabolic process"/>
    <property type="evidence" value="ECO:0007669"/>
    <property type="project" value="TreeGrafter"/>
</dbReference>
<organism evidence="6 7">
    <name type="scientific">Anatilimnocola aggregata</name>
    <dbReference type="NCBI Taxonomy" id="2528021"/>
    <lineage>
        <taxon>Bacteria</taxon>
        <taxon>Pseudomonadati</taxon>
        <taxon>Planctomycetota</taxon>
        <taxon>Planctomycetia</taxon>
        <taxon>Pirellulales</taxon>
        <taxon>Pirellulaceae</taxon>
        <taxon>Anatilimnocola</taxon>
    </lineage>
</organism>
<protein>
    <recommendedName>
        <fullName evidence="3">exo-alpha-sialidase</fullName>
        <ecNumber evidence="3">3.2.1.18</ecNumber>
    </recommendedName>
</protein>
<feature type="chain" id="PRO_5021902196" description="exo-alpha-sialidase" evidence="4">
    <location>
        <begin position="20"/>
        <end position="360"/>
    </location>
</feature>